<feature type="compositionally biased region" description="Basic and acidic residues" evidence="1">
    <location>
        <begin position="229"/>
        <end position="238"/>
    </location>
</feature>
<protein>
    <submittedName>
        <fullName evidence="2">Uncharacterized protein</fullName>
    </submittedName>
</protein>
<name>A0AAW0LBE2_QUESU</name>
<comment type="caution">
    <text evidence="2">The sequence shown here is derived from an EMBL/GenBank/DDBJ whole genome shotgun (WGS) entry which is preliminary data.</text>
</comment>
<feature type="region of interest" description="Disordered" evidence="1">
    <location>
        <begin position="213"/>
        <end position="244"/>
    </location>
</feature>
<keyword evidence="3" id="KW-1185">Reference proteome</keyword>
<dbReference type="EMBL" id="PKMF04000126">
    <property type="protein sequence ID" value="KAK7848500.1"/>
    <property type="molecule type" value="Genomic_DNA"/>
</dbReference>
<evidence type="ECO:0000256" key="1">
    <source>
        <dbReference type="SAM" id="MobiDB-lite"/>
    </source>
</evidence>
<dbReference type="Proteomes" id="UP000237347">
    <property type="component" value="Unassembled WGS sequence"/>
</dbReference>
<proteinExistence type="predicted"/>
<evidence type="ECO:0000313" key="3">
    <source>
        <dbReference type="Proteomes" id="UP000237347"/>
    </source>
</evidence>
<accession>A0AAW0LBE2</accession>
<dbReference type="AlphaFoldDB" id="A0AAW0LBE2"/>
<evidence type="ECO:0000313" key="2">
    <source>
        <dbReference type="EMBL" id="KAK7848500.1"/>
    </source>
</evidence>
<reference evidence="2 3" key="1">
    <citation type="journal article" date="2018" name="Sci. Data">
        <title>The draft genome sequence of cork oak.</title>
        <authorList>
            <person name="Ramos A.M."/>
            <person name="Usie A."/>
            <person name="Barbosa P."/>
            <person name="Barros P.M."/>
            <person name="Capote T."/>
            <person name="Chaves I."/>
            <person name="Simoes F."/>
            <person name="Abreu I."/>
            <person name="Carrasquinho I."/>
            <person name="Faro C."/>
            <person name="Guimaraes J.B."/>
            <person name="Mendonca D."/>
            <person name="Nobrega F."/>
            <person name="Rodrigues L."/>
            <person name="Saibo N.J.M."/>
            <person name="Varela M.C."/>
            <person name="Egas C."/>
            <person name="Matos J."/>
            <person name="Miguel C.M."/>
            <person name="Oliveira M.M."/>
            <person name="Ricardo C.P."/>
            <person name="Goncalves S."/>
        </authorList>
    </citation>
    <scope>NUCLEOTIDE SEQUENCE [LARGE SCALE GENOMIC DNA]</scope>
    <source>
        <strain evidence="3">cv. HL8</strain>
    </source>
</reference>
<organism evidence="2 3">
    <name type="scientific">Quercus suber</name>
    <name type="common">Cork oak</name>
    <dbReference type="NCBI Taxonomy" id="58331"/>
    <lineage>
        <taxon>Eukaryota</taxon>
        <taxon>Viridiplantae</taxon>
        <taxon>Streptophyta</taxon>
        <taxon>Embryophyta</taxon>
        <taxon>Tracheophyta</taxon>
        <taxon>Spermatophyta</taxon>
        <taxon>Magnoliopsida</taxon>
        <taxon>eudicotyledons</taxon>
        <taxon>Gunneridae</taxon>
        <taxon>Pentapetalae</taxon>
        <taxon>rosids</taxon>
        <taxon>fabids</taxon>
        <taxon>Fagales</taxon>
        <taxon>Fagaceae</taxon>
        <taxon>Quercus</taxon>
    </lineage>
</organism>
<sequence length="244" mass="27648">MKLDLGDFGTDRWCMVDYNAQIKYQPHSCNLQGEEFEDFLPLHNLNLLPQVIKGTLLSCGCTRSSSVARTRKQWITPPTGLHIPYPYLRHCSLELETHDQTKTGPEDVYVKETWWEWDTSLDAVETATQAKTTSRNTATRQSCPLKTFTDGKPTQGGFASAMVCGEDTRWDGPRTGSTTILCRSDSLQSTESLWVEVEWVERWDIEAWRIGTHGGEDSQGHGPSCDSNKLFELEERGSNRPPWC</sequence>
<gene>
    <name evidence="2" type="ORF">CFP56_004901</name>
</gene>